<feature type="domain" description="EamA" evidence="7">
    <location>
        <begin position="154"/>
        <end position="288"/>
    </location>
</feature>
<comment type="caution">
    <text evidence="8">The sequence shown here is derived from an EMBL/GenBank/DDBJ whole genome shotgun (WGS) entry which is preliminary data.</text>
</comment>
<keyword evidence="3 6" id="KW-0812">Transmembrane</keyword>
<dbReference type="RefSeq" id="WP_087989818.1">
    <property type="nucleotide sequence ID" value="NZ_NFHM01000021.1"/>
</dbReference>
<proteinExistence type="inferred from homology"/>
<comment type="similarity">
    <text evidence="2">Belongs to the EamA transporter family.</text>
</comment>
<comment type="subcellular location">
    <subcellularLocation>
        <location evidence="1">Membrane</location>
        <topology evidence="1">Multi-pass membrane protein</topology>
    </subcellularLocation>
</comment>
<dbReference type="Pfam" id="PF00892">
    <property type="entry name" value="EamA"/>
    <property type="match status" value="2"/>
</dbReference>
<feature type="transmembrane region" description="Helical" evidence="6">
    <location>
        <begin position="216"/>
        <end position="236"/>
    </location>
</feature>
<dbReference type="InterPro" id="IPR050638">
    <property type="entry name" value="AA-Vitamin_Transporters"/>
</dbReference>
<feature type="transmembrane region" description="Helical" evidence="6">
    <location>
        <begin position="38"/>
        <end position="57"/>
    </location>
</feature>
<feature type="transmembrane region" description="Helical" evidence="6">
    <location>
        <begin position="127"/>
        <end position="145"/>
    </location>
</feature>
<keyword evidence="5 6" id="KW-0472">Membrane</keyword>
<feature type="transmembrane region" description="Helical" evidence="6">
    <location>
        <begin position="271"/>
        <end position="291"/>
    </location>
</feature>
<dbReference type="Proteomes" id="UP000195455">
    <property type="component" value="Unassembled WGS sequence"/>
</dbReference>
<dbReference type="PANTHER" id="PTHR32322:SF2">
    <property type="entry name" value="EAMA DOMAIN-CONTAINING PROTEIN"/>
    <property type="match status" value="1"/>
</dbReference>
<dbReference type="EMBL" id="NFHM01000021">
    <property type="protein sequence ID" value="OUN41188.1"/>
    <property type="molecule type" value="Genomic_DNA"/>
</dbReference>
<name>A0A1Y3U1W9_9FIRM</name>
<evidence type="ECO:0000256" key="3">
    <source>
        <dbReference type="ARBA" id="ARBA00022692"/>
    </source>
</evidence>
<feature type="transmembrane region" description="Helical" evidence="6">
    <location>
        <begin position="7"/>
        <end position="32"/>
    </location>
</feature>
<feature type="transmembrane region" description="Helical" evidence="6">
    <location>
        <begin position="69"/>
        <end position="89"/>
    </location>
</feature>
<dbReference type="SUPFAM" id="SSF103481">
    <property type="entry name" value="Multidrug resistance efflux transporter EmrE"/>
    <property type="match status" value="2"/>
</dbReference>
<evidence type="ECO:0000256" key="5">
    <source>
        <dbReference type="ARBA" id="ARBA00023136"/>
    </source>
</evidence>
<keyword evidence="4 6" id="KW-1133">Transmembrane helix</keyword>
<evidence type="ECO:0000313" key="8">
    <source>
        <dbReference type="EMBL" id="OUN41188.1"/>
    </source>
</evidence>
<reference evidence="9" key="1">
    <citation type="submission" date="2017-04" db="EMBL/GenBank/DDBJ databases">
        <title>Function of individual gut microbiota members based on whole genome sequencing of pure cultures obtained from chicken caecum.</title>
        <authorList>
            <person name="Medvecky M."/>
            <person name="Cejkova D."/>
            <person name="Polansky O."/>
            <person name="Karasova D."/>
            <person name="Kubasova T."/>
            <person name="Cizek A."/>
            <person name="Rychlik I."/>
        </authorList>
    </citation>
    <scope>NUCLEOTIDE SEQUENCE [LARGE SCALE GENOMIC DNA]</scope>
    <source>
        <strain evidence="9">An75</strain>
    </source>
</reference>
<dbReference type="AlphaFoldDB" id="A0A1Y3U1W9"/>
<evidence type="ECO:0000313" key="9">
    <source>
        <dbReference type="Proteomes" id="UP000195455"/>
    </source>
</evidence>
<dbReference type="GO" id="GO:0016020">
    <property type="term" value="C:membrane"/>
    <property type="evidence" value="ECO:0007669"/>
    <property type="project" value="UniProtKB-SubCell"/>
</dbReference>
<feature type="transmembrane region" description="Helical" evidence="6">
    <location>
        <begin position="95"/>
        <end position="118"/>
    </location>
</feature>
<evidence type="ECO:0000256" key="1">
    <source>
        <dbReference type="ARBA" id="ARBA00004141"/>
    </source>
</evidence>
<sequence>MGKWIPIFMVMLAAFCWGTGGVFTKMIVPFGFSSTDMVFIKSVVALFFLVLVNIRKGTKLFRINKFADLKYLTIVSLLGYFFYGAMFVLTVNEMGVGIGGAMLYTKCAFVIILERWIFQKKITSKKFFTVLLTITGCMGIAGLFSGAFEQITAKGLLFGFLSGVGFAIYDVMSKKVLDKNTSETVTFYTFFIASIVVGFIVHPLEILQVIMQNDLFLIVILYGIVVSGLPYILYVWALSKIDAGIAAIVSTFELFTAVFAGIILYHEPLNMITICSMIAILLAVFISNYTFQKRRW</sequence>
<organism evidence="8 9">
    <name type="scientific">Anaerotignum lactatifermentans</name>
    <dbReference type="NCBI Taxonomy" id="160404"/>
    <lineage>
        <taxon>Bacteria</taxon>
        <taxon>Bacillati</taxon>
        <taxon>Bacillota</taxon>
        <taxon>Clostridia</taxon>
        <taxon>Lachnospirales</taxon>
        <taxon>Anaerotignaceae</taxon>
        <taxon>Anaerotignum</taxon>
    </lineage>
</organism>
<feature type="transmembrane region" description="Helical" evidence="6">
    <location>
        <begin position="243"/>
        <end position="265"/>
    </location>
</feature>
<feature type="domain" description="EamA" evidence="7">
    <location>
        <begin position="5"/>
        <end position="140"/>
    </location>
</feature>
<feature type="transmembrane region" description="Helical" evidence="6">
    <location>
        <begin position="184"/>
        <end position="204"/>
    </location>
</feature>
<dbReference type="InterPro" id="IPR037185">
    <property type="entry name" value="EmrE-like"/>
</dbReference>
<dbReference type="PANTHER" id="PTHR32322">
    <property type="entry name" value="INNER MEMBRANE TRANSPORTER"/>
    <property type="match status" value="1"/>
</dbReference>
<evidence type="ECO:0000256" key="6">
    <source>
        <dbReference type="SAM" id="Phobius"/>
    </source>
</evidence>
<feature type="transmembrane region" description="Helical" evidence="6">
    <location>
        <begin position="151"/>
        <end position="172"/>
    </location>
</feature>
<dbReference type="Gene3D" id="1.10.3730.20">
    <property type="match status" value="1"/>
</dbReference>
<evidence type="ECO:0000256" key="2">
    <source>
        <dbReference type="ARBA" id="ARBA00007362"/>
    </source>
</evidence>
<gene>
    <name evidence="8" type="ORF">B5G26_12150</name>
</gene>
<evidence type="ECO:0000259" key="7">
    <source>
        <dbReference type="Pfam" id="PF00892"/>
    </source>
</evidence>
<evidence type="ECO:0000256" key="4">
    <source>
        <dbReference type="ARBA" id="ARBA00022989"/>
    </source>
</evidence>
<accession>A0A1Y3U1W9</accession>
<dbReference type="InterPro" id="IPR000620">
    <property type="entry name" value="EamA_dom"/>
</dbReference>
<protein>
    <recommendedName>
        <fullName evidence="7">EamA domain-containing protein</fullName>
    </recommendedName>
</protein>